<protein>
    <submittedName>
        <fullName evidence="3">E3 ubiquitin-protein ligase MIB2</fullName>
    </submittedName>
</protein>
<dbReference type="PANTHER" id="PTHR24202">
    <property type="entry name" value="E3 UBIQUITIN-PROTEIN LIGASE MIB2"/>
    <property type="match status" value="1"/>
</dbReference>
<reference evidence="3 4" key="1">
    <citation type="journal article" date="2019" name="Commun. Biol.">
        <title>The bagworm genome reveals a unique fibroin gene that provides high tensile strength.</title>
        <authorList>
            <person name="Kono N."/>
            <person name="Nakamura H."/>
            <person name="Ohtoshi R."/>
            <person name="Tomita M."/>
            <person name="Numata K."/>
            <person name="Arakawa K."/>
        </authorList>
    </citation>
    <scope>NUCLEOTIDE SEQUENCE [LARGE SCALE GENOMIC DNA]</scope>
</reference>
<dbReference type="EMBL" id="BGZK01000669">
    <property type="protein sequence ID" value="GBP55460.1"/>
    <property type="molecule type" value="Genomic_DNA"/>
</dbReference>
<proteinExistence type="predicted"/>
<gene>
    <name evidence="3" type="primary">MIB2</name>
    <name evidence="3" type="ORF">EVAR_42636_1</name>
</gene>
<organism evidence="3 4">
    <name type="scientific">Eumeta variegata</name>
    <name type="common">Bagworm moth</name>
    <name type="synonym">Eumeta japonica</name>
    <dbReference type="NCBI Taxonomy" id="151549"/>
    <lineage>
        <taxon>Eukaryota</taxon>
        <taxon>Metazoa</taxon>
        <taxon>Ecdysozoa</taxon>
        <taxon>Arthropoda</taxon>
        <taxon>Hexapoda</taxon>
        <taxon>Insecta</taxon>
        <taxon>Pterygota</taxon>
        <taxon>Neoptera</taxon>
        <taxon>Endopterygota</taxon>
        <taxon>Lepidoptera</taxon>
        <taxon>Glossata</taxon>
        <taxon>Ditrysia</taxon>
        <taxon>Tineoidea</taxon>
        <taxon>Psychidae</taxon>
        <taxon>Oiketicinae</taxon>
        <taxon>Eumeta</taxon>
    </lineage>
</organism>
<dbReference type="Proteomes" id="UP000299102">
    <property type="component" value="Unassembled WGS sequence"/>
</dbReference>
<dbReference type="OrthoDB" id="20872at2759"/>
<comment type="caution">
    <text evidence="3">The sequence shown here is derived from an EMBL/GenBank/DDBJ whole genome shotgun (WGS) entry which is preliminary data.</text>
</comment>
<feature type="region of interest" description="Disordered" evidence="2">
    <location>
        <begin position="339"/>
        <end position="370"/>
    </location>
</feature>
<dbReference type="PROSITE" id="PS50297">
    <property type="entry name" value="ANK_REP_REGION"/>
    <property type="match status" value="2"/>
</dbReference>
<keyword evidence="4" id="KW-1185">Reference proteome</keyword>
<feature type="repeat" description="ANK" evidence="1">
    <location>
        <begin position="154"/>
        <end position="187"/>
    </location>
</feature>
<evidence type="ECO:0000313" key="4">
    <source>
        <dbReference type="Proteomes" id="UP000299102"/>
    </source>
</evidence>
<name>A0A4C1WX58_EUMVA</name>
<dbReference type="InterPro" id="IPR036770">
    <property type="entry name" value="Ankyrin_rpt-contain_sf"/>
</dbReference>
<sequence length="433" mass="48080">MRKIGMRWKSKKGRSALNLCIVSLAGNPELQSFMRLTVIKLYDCFDGRVMKINVNRSHEDTYGDTALHDAINCGAAGAGGARRDVQLVDAPHNVPTDTSHRIIQMLCNHPMMDFSISNKRGFNVLQHAALKGNAYACEAICLKAPHLVDVAKDDGFCALHLAALNGHRDAVITLVQVGSADLDLRNNRQQTPLLLAISQGHTSVIELLVSLNCNIAAVDEDGNTALHIVAMKRLNMQSEASRPTITDSPGIFKMYEKLTTEASLGNNRLPCAIALYLIWKGCDPEIKNKENKNFFDLFNCDVQVLQIIRNHIQSLRDMGSEASSPESSTSDIEHLENPMAEIRLGDRHPNTQTPNSTREMAFSGPEENVNQSPFKRNYNYNYHNDLGGDWSSNNSPIHKINAKDELPVRPSRTRSKGFQTPIEHSKLFIAITN</sequence>
<dbReference type="AlphaFoldDB" id="A0A4C1WX58"/>
<evidence type="ECO:0000256" key="1">
    <source>
        <dbReference type="PROSITE-ProRule" id="PRU00023"/>
    </source>
</evidence>
<dbReference type="PROSITE" id="PS50088">
    <property type="entry name" value="ANK_REPEAT"/>
    <property type="match status" value="2"/>
</dbReference>
<dbReference type="Gene3D" id="1.25.40.20">
    <property type="entry name" value="Ankyrin repeat-containing domain"/>
    <property type="match status" value="1"/>
</dbReference>
<evidence type="ECO:0000313" key="3">
    <source>
        <dbReference type="EMBL" id="GBP55460.1"/>
    </source>
</evidence>
<dbReference type="SMART" id="SM00248">
    <property type="entry name" value="ANK"/>
    <property type="match status" value="4"/>
</dbReference>
<dbReference type="SUPFAM" id="SSF48403">
    <property type="entry name" value="Ankyrin repeat"/>
    <property type="match status" value="1"/>
</dbReference>
<evidence type="ECO:0000256" key="2">
    <source>
        <dbReference type="SAM" id="MobiDB-lite"/>
    </source>
</evidence>
<dbReference type="PANTHER" id="PTHR24202:SF4">
    <property type="entry name" value="E3 UBIQUITIN-PROTEIN LIGASE MIB2-RELATED"/>
    <property type="match status" value="1"/>
</dbReference>
<dbReference type="STRING" id="151549.A0A4C1WX58"/>
<feature type="repeat" description="ANK" evidence="1">
    <location>
        <begin position="188"/>
        <end position="220"/>
    </location>
</feature>
<dbReference type="GO" id="GO:0005737">
    <property type="term" value="C:cytoplasm"/>
    <property type="evidence" value="ECO:0007669"/>
    <property type="project" value="TreeGrafter"/>
</dbReference>
<keyword evidence="1" id="KW-0040">ANK repeat</keyword>
<dbReference type="InterPro" id="IPR002110">
    <property type="entry name" value="Ankyrin_rpt"/>
</dbReference>
<dbReference type="GO" id="GO:0016567">
    <property type="term" value="P:protein ubiquitination"/>
    <property type="evidence" value="ECO:0007669"/>
    <property type="project" value="TreeGrafter"/>
</dbReference>
<accession>A0A4C1WX58</accession>
<dbReference type="Pfam" id="PF12796">
    <property type="entry name" value="Ank_2"/>
    <property type="match status" value="1"/>
</dbReference>